<dbReference type="GO" id="GO:0005525">
    <property type="term" value="F:GTP binding"/>
    <property type="evidence" value="ECO:0007669"/>
    <property type="project" value="UniProtKB-KW"/>
</dbReference>
<evidence type="ECO:0000256" key="6">
    <source>
        <dbReference type="SAM" id="Coils"/>
    </source>
</evidence>
<feature type="coiled-coil region" evidence="6">
    <location>
        <begin position="490"/>
        <end position="530"/>
    </location>
</feature>
<comment type="caution">
    <text evidence="8">The sequence shown here is derived from an EMBL/GenBank/DDBJ whole genome shotgun (WGS) entry which is preliminary data.</text>
</comment>
<feature type="domain" description="Dynamin N-terminal" evidence="7">
    <location>
        <begin position="59"/>
        <end position="217"/>
    </location>
</feature>
<keyword evidence="6" id="KW-0175">Coiled coil</keyword>
<evidence type="ECO:0000313" key="8">
    <source>
        <dbReference type="EMBL" id="OKA33815.1"/>
    </source>
</evidence>
<dbReference type="PANTHER" id="PTHR10465">
    <property type="entry name" value="TRANSMEMBRANE GTPASE FZO1"/>
    <property type="match status" value="1"/>
</dbReference>
<dbReference type="InterPro" id="IPR027417">
    <property type="entry name" value="P-loop_NTPase"/>
</dbReference>
<dbReference type="PANTHER" id="PTHR10465:SF0">
    <property type="entry name" value="SARCALUMENIN"/>
    <property type="match status" value="1"/>
</dbReference>
<evidence type="ECO:0000256" key="3">
    <source>
        <dbReference type="ARBA" id="ARBA00022801"/>
    </source>
</evidence>
<dbReference type="InterPro" id="IPR027094">
    <property type="entry name" value="Mitofusin_fam"/>
</dbReference>
<organism evidence="8 9">
    <name type="scientific">Bacillus cereus</name>
    <dbReference type="NCBI Taxonomy" id="1396"/>
    <lineage>
        <taxon>Bacteria</taxon>
        <taxon>Bacillati</taxon>
        <taxon>Bacillota</taxon>
        <taxon>Bacilli</taxon>
        <taxon>Bacillales</taxon>
        <taxon>Bacillaceae</taxon>
        <taxon>Bacillus</taxon>
        <taxon>Bacillus cereus group</taxon>
    </lineage>
</organism>
<dbReference type="RefSeq" id="WP_073518900.1">
    <property type="nucleotide sequence ID" value="NZ_MPOM01000009.1"/>
</dbReference>
<dbReference type="Proteomes" id="UP000186535">
    <property type="component" value="Unassembled WGS sequence"/>
</dbReference>
<dbReference type="InterPro" id="IPR045063">
    <property type="entry name" value="Dynamin_N"/>
</dbReference>
<dbReference type="EMBL" id="MPON01000011">
    <property type="protein sequence ID" value="OKA33815.1"/>
    <property type="molecule type" value="Genomic_DNA"/>
</dbReference>
<evidence type="ECO:0000256" key="5">
    <source>
        <dbReference type="ARBA" id="ARBA00023136"/>
    </source>
</evidence>
<dbReference type="GO" id="GO:0003924">
    <property type="term" value="F:GTPase activity"/>
    <property type="evidence" value="ECO:0007669"/>
    <property type="project" value="InterPro"/>
</dbReference>
<evidence type="ECO:0000259" key="7">
    <source>
        <dbReference type="Pfam" id="PF00350"/>
    </source>
</evidence>
<dbReference type="Gene3D" id="3.40.50.300">
    <property type="entry name" value="P-loop containing nucleotide triphosphate hydrolases"/>
    <property type="match status" value="1"/>
</dbReference>
<evidence type="ECO:0000256" key="1">
    <source>
        <dbReference type="ARBA" id="ARBA00004370"/>
    </source>
</evidence>
<keyword evidence="3" id="KW-0378">Hydrolase</keyword>
<name>A0A1C4A9I1_BACCE</name>
<protein>
    <recommendedName>
        <fullName evidence="7">Dynamin N-terminal domain-containing protein</fullName>
    </recommendedName>
</protein>
<gene>
    <name evidence="8" type="ORF">BJR07_25580</name>
</gene>
<evidence type="ECO:0000256" key="2">
    <source>
        <dbReference type="ARBA" id="ARBA00022741"/>
    </source>
</evidence>
<sequence length="750" mass="88464">MNKRNEWNEHVENLNRSFEKALALTKETEEYFGDYVMLDEERAVLNTQLKNWKDNRFEIVVVGEFSTGKSTFINALLRKNVLPSKVTPTTATINFIRHVEQGDGTEKAVINFFNGSKIESSFDQLEKYVTEMSEEHNVVEEISHVDIFVDSKYLTEGVVIVDTPGLQALHPEHERITKKQIKKSNASVLLFNMEQPGKRSEFMFLQDLSDSIDRIFFVGNRMDGVPDNEISDVVTALESSLKDNNYQSIPEEYAKVFPISSLQALKGRDENTITKRWQGWSSEALIESSRFAEFESRLEEYLFHGEKAKDVIRAPYSALSNFYEQLQNKMNQIEVLISGEISIEVLQKEKERLAEEVELRKLQLQDQERNLKNLFQDVVYEHEKDFNERKEREKKFFVEQISEMELIEDLEDEAPNIMNNLNKSFQRLVDQGLNDLSNQLEMQMRREITDFEVSIEEYPNNKIESLTSTEIKVETNLETENSQTDIKFIKDQFSEEAAALEEQRKLLKQKQKLECELDSLKSKEKLMKSQYQRREDFLNTLLQSTDATRQEYGVIKKRRFLWDKKGMVDVPNEEYVRRLKEKEELMSKNRDEERKVFASESQLESELALNDSEFETTQDYFEARKELKKRKEEERIKRLGERTKLEERRLSREKKKVIREIEDVFEGLRREYRSLLRGLDALALARQEIEGYIQNKDIELNIKLKDLDSQEKLLQENVQKQEVYRKNLEVVRTKAEQEKENVVNLLVEAY</sequence>
<keyword evidence="4" id="KW-0342">GTP-binding</keyword>
<feature type="coiled-coil region" evidence="6">
    <location>
        <begin position="343"/>
        <end position="374"/>
    </location>
</feature>
<dbReference type="GO" id="GO:0016020">
    <property type="term" value="C:membrane"/>
    <property type="evidence" value="ECO:0007669"/>
    <property type="project" value="UniProtKB-SubCell"/>
</dbReference>
<accession>A0A1C4A9I1</accession>
<feature type="coiled-coil region" evidence="6">
    <location>
        <begin position="622"/>
        <end position="649"/>
    </location>
</feature>
<dbReference type="Pfam" id="PF00350">
    <property type="entry name" value="Dynamin_N"/>
    <property type="match status" value="1"/>
</dbReference>
<dbReference type="AlphaFoldDB" id="A0A1C4A9I1"/>
<keyword evidence="5" id="KW-0472">Membrane</keyword>
<dbReference type="CDD" id="cd09912">
    <property type="entry name" value="DLP_2"/>
    <property type="match status" value="1"/>
</dbReference>
<evidence type="ECO:0000256" key="4">
    <source>
        <dbReference type="ARBA" id="ARBA00023134"/>
    </source>
</evidence>
<dbReference type="SUPFAM" id="SSF52540">
    <property type="entry name" value="P-loop containing nucleoside triphosphate hydrolases"/>
    <property type="match status" value="1"/>
</dbReference>
<comment type="subcellular location">
    <subcellularLocation>
        <location evidence="1">Membrane</location>
    </subcellularLocation>
</comment>
<proteinExistence type="predicted"/>
<evidence type="ECO:0000313" key="9">
    <source>
        <dbReference type="Proteomes" id="UP000186535"/>
    </source>
</evidence>
<reference evidence="8 9" key="1">
    <citation type="submission" date="2016-11" db="EMBL/GenBank/DDBJ databases">
        <title>Identification of Bacillus cereus isolated from egg-white.</title>
        <authorList>
            <person name="Soni A."/>
            <person name="Oey I."/>
            <person name="Silcock P."/>
            <person name="Bremer P."/>
        </authorList>
    </citation>
    <scope>NUCLEOTIDE SEQUENCE [LARGE SCALE GENOMIC DNA]</scope>
    <source>
        <strain evidence="8 9">NZAS03</strain>
    </source>
</reference>
<keyword evidence="2" id="KW-0547">Nucleotide-binding</keyword>